<keyword evidence="4 8" id="KW-0808">Transferase</keyword>
<comment type="subcellular location">
    <subcellularLocation>
        <location evidence="1">Membrane</location>
        <topology evidence="1">Single-pass membrane protein</topology>
    </subcellularLocation>
</comment>
<keyword evidence="3 8" id="KW-0328">Glycosyltransferase</keyword>
<evidence type="ECO:0000313" key="10">
    <source>
        <dbReference type="Proteomes" id="UP000694383"/>
    </source>
</evidence>
<evidence type="ECO:0000256" key="2">
    <source>
        <dbReference type="ARBA" id="ARBA00007647"/>
    </source>
</evidence>
<evidence type="ECO:0000256" key="3">
    <source>
        <dbReference type="ARBA" id="ARBA00022676"/>
    </source>
</evidence>
<organism evidence="9 10">
    <name type="scientific">Oryzias sinensis</name>
    <name type="common">Chinese medaka</name>
    <dbReference type="NCBI Taxonomy" id="183150"/>
    <lineage>
        <taxon>Eukaryota</taxon>
        <taxon>Metazoa</taxon>
        <taxon>Chordata</taxon>
        <taxon>Craniata</taxon>
        <taxon>Vertebrata</taxon>
        <taxon>Euteleostomi</taxon>
        <taxon>Actinopterygii</taxon>
        <taxon>Neopterygii</taxon>
        <taxon>Teleostei</taxon>
        <taxon>Neoteleostei</taxon>
        <taxon>Acanthomorphata</taxon>
        <taxon>Ovalentaria</taxon>
        <taxon>Atherinomorphae</taxon>
        <taxon>Beloniformes</taxon>
        <taxon>Adrianichthyidae</taxon>
        <taxon>Oryziinae</taxon>
        <taxon>Oryzias</taxon>
    </lineage>
</organism>
<dbReference type="GO" id="GO:0016757">
    <property type="term" value="F:glycosyltransferase activity"/>
    <property type="evidence" value="ECO:0007669"/>
    <property type="project" value="UniProtKB-UniRule"/>
</dbReference>
<keyword evidence="10" id="KW-1185">Reference proteome</keyword>
<dbReference type="PANTHER" id="PTHR21461">
    <property type="entry name" value="GLYCOSYLTRANSFERASE FAMILY 92 PROTEIN"/>
    <property type="match status" value="1"/>
</dbReference>
<protein>
    <recommendedName>
        <fullName evidence="8">Glycosyltransferase family 92 protein</fullName>
        <ecNumber evidence="8">2.4.1.-</ecNumber>
    </recommendedName>
</protein>
<dbReference type="Pfam" id="PF01697">
    <property type="entry name" value="Glyco_transf_92"/>
    <property type="match status" value="1"/>
</dbReference>
<dbReference type="GO" id="GO:0005737">
    <property type="term" value="C:cytoplasm"/>
    <property type="evidence" value="ECO:0007669"/>
    <property type="project" value="TreeGrafter"/>
</dbReference>
<evidence type="ECO:0000256" key="7">
    <source>
        <dbReference type="ARBA" id="ARBA00023136"/>
    </source>
</evidence>
<keyword evidence="7" id="KW-0472">Membrane</keyword>
<reference evidence="9" key="2">
    <citation type="submission" date="2025-09" db="UniProtKB">
        <authorList>
            <consortium name="Ensembl"/>
        </authorList>
    </citation>
    <scope>IDENTIFICATION</scope>
</reference>
<dbReference type="EC" id="2.4.1.-" evidence="8"/>
<dbReference type="PANTHER" id="PTHR21461:SF52">
    <property type="entry name" value="GLYCOSYLTRANSFERASE FAMILY 92 PROTEIN"/>
    <property type="match status" value="1"/>
</dbReference>
<evidence type="ECO:0000313" key="9">
    <source>
        <dbReference type="Ensembl" id="ENSOSIP00000018304.1"/>
    </source>
</evidence>
<proteinExistence type="inferred from homology"/>
<dbReference type="Ensembl" id="ENSOSIT00000019331.1">
    <property type="protein sequence ID" value="ENSOSIP00000018304.1"/>
    <property type="gene ID" value="ENSOSIG00000009955.1"/>
</dbReference>
<reference evidence="9" key="1">
    <citation type="submission" date="2025-08" db="UniProtKB">
        <authorList>
            <consortium name="Ensembl"/>
        </authorList>
    </citation>
    <scope>IDENTIFICATION</scope>
</reference>
<dbReference type="AlphaFoldDB" id="A0A8C7XT72"/>
<dbReference type="GeneTree" id="ENSGT00530000064359"/>
<name>A0A8C7XT72_9TELE</name>
<evidence type="ECO:0000256" key="5">
    <source>
        <dbReference type="ARBA" id="ARBA00022692"/>
    </source>
</evidence>
<dbReference type="GO" id="GO:0016020">
    <property type="term" value="C:membrane"/>
    <property type="evidence" value="ECO:0007669"/>
    <property type="project" value="UniProtKB-SubCell"/>
</dbReference>
<evidence type="ECO:0000256" key="1">
    <source>
        <dbReference type="ARBA" id="ARBA00004167"/>
    </source>
</evidence>
<comment type="similarity">
    <text evidence="2 8">Belongs to the glycosyltransferase 92 family.</text>
</comment>
<sequence>MSNKPRQWLTLKTLRCLVPVFLVLAFLSVLLLVQQQNGISHLMNFQLWTRPYPEQKPELVCTEETAYPERMISFAPVKNTKTLLLSAYQEHRTNKKEVRVIAVVLRSEKAAYRCIFNCQEQHHISEGVSNIHKDHFRFPYGTADIMCPIPSGCEAPTHIAVVRSAANYSQGMTHHELLEIRNRKVQSDGFAFNFTVCFSTMFNFTNVLQLVQSLTMLELLGVNRVVIYKTDCSPETQRILDYYVCKGFVELIPWSLSKFINVSYGWLPEHGPGQIHYVGQIPALNDCLYRYMYKSRYVALNDVDELILPQTVNSWLELLPLLEKKYGVNKCYMFQNNVFPKDVVLPPPPSAAAAPSPPLWKNVSGVNILDHLYQEPLTKESRYIQFKILVNPRAVFSTSVHGVLSSQKGCVWVQREIARMYHTRDKRQPELKPGQLLFDGRLLSYSAPLIQTVNAVLRENGLLPAEGKL</sequence>
<evidence type="ECO:0000256" key="4">
    <source>
        <dbReference type="ARBA" id="ARBA00022679"/>
    </source>
</evidence>
<dbReference type="InterPro" id="IPR008166">
    <property type="entry name" value="Glyco_transf_92"/>
</dbReference>
<evidence type="ECO:0000256" key="8">
    <source>
        <dbReference type="RuleBase" id="RU366017"/>
    </source>
</evidence>
<accession>A0A8C7XT72</accession>
<keyword evidence="5" id="KW-0812">Transmembrane</keyword>
<evidence type="ECO:0000256" key="6">
    <source>
        <dbReference type="ARBA" id="ARBA00022989"/>
    </source>
</evidence>
<keyword evidence="6" id="KW-1133">Transmembrane helix</keyword>
<dbReference type="Proteomes" id="UP000694383">
    <property type="component" value="Unplaced"/>
</dbReference>